<dbReference type="PANTHER" id="PTHR35841:SF1">
    <property type="entry name" value="PHOSPHONATES-BINDING PERIPLASMIC PROTEIN"/>
    <property type="match status" value="1"/>
</dbReference>
<dbReference type="RefSeq" id="WP_114957752.1">
    <property type="nucleotide sequence ID" value="NZ_JBHSJF010000006.1"/>
</dbReference>
<feature type="region of interest" description="Disordered" evidence="3">
    <location>
        <begin position="316"/>
        <end position="341"/>
    </location>
</feature>
<dbReference type="Pfam" id="PF12974">
    <property type="entry name" value="Phosphonate-bd"/>
    <property type="match status" value="1"/>
</dbReference>
<organism evidence="5 6">
    <name type="scientific">Flaviflagellibacter deserti</name>
    <dbReference type="NCBI Taxonomy" id="2267266"/>
    <lineage>
        <taxon>Bacteria</taxon>
        <taxon>Pseudomonadati</taxon>
        <taxon>Pseudomonadota</taxon>
        <taxon>Alphaproteobacteria</taxon>
        <taxon>Hyphomicrobiales</taxon>
        <taxon>Flaviflagellibacter</taxon>
    </lineage>
</organism>
<name>A0ABV9Z5I9_9HYPH</name>
<evidence type="ECO:0000256" key="4">
    <source>
        <dbReference type="SAM" id="SignalP"/>
    </source>
</evidence>
<feature type="chain" id="PRO_5045062923" evidence="4">
    <location>
        <begin position="24"/>
        <end position="341"/>
    </location>
</feature>
<dbReference type="NCBIfam" id="TIGR01098">
    <property type="entry name" value="3A0109s03R"/>
    <property type="match status" value="1"/>
</dbReference>
<feature type="compositionally biased region" description="Basic and acidic residues" evidence="3">
    <location>
        <begin position="317"/>
        <end position="341"/>
    </location>
</feature>
<evidence type="ECO:0000313" key="5">
    <source>
        <dbReference type="EMBL" id="MFC5069118.1"/>
    </source>
</evidence>
<feature type="signal peptide" evidence="4">
    <location>
        <begin position="1"/>
        <end position="23"/>
    </location>
</feature>
<gene>
    <name evidence="5" type="primary">phnD</name>
    <name evidence="5" type="ORF">ACFPFW_13960</name>
</gene>
<proteinExistence type="inferred from homology"/>
<evidence type="ECO:0000256" key="2">
    <source>
        <dbReference type="ARBA" id="ARBA00022729"/>
    </source>
</evidence>
<keyword evidence="2 4" id="KW-0732">Signal</keyword>
<evidence type="ECO:0000313" key="6">
    <source>
        <dbReference type="Proteomes" id="UP001595796"/>
    </source>
</evidence>
<sequence length="341" mass="37566">MLRIWTAMFALAAGLGYVGTASAQDCANRGQLDDMYCDANNDLVADVPKETRDPSTLVFAYTPVEDPAVYENAFAPFTKHLSECTGKKVVYYPVQSNSAEIEAMRSGRLHVAGFSTGPTGFAVNMAGAIPFAAKGTAKGFQGYQLFMLVKADSPYQKLSDLKGKKVAHTSPSSNSGHLAPVVLFPAEGLKPNEDYKPIFSGGHDKSTLGVEAGDYDAAPVASDVYNRMVDRGTVKGENFRIIFKSEVFPTSSFAYAHDLKPELAEKIKQCFYDFRFPPEMQKEFNGDDRFFPITYQKEWAVVREVGEKSGTPYNKAAYEKETAREAEAARKKAEEKQKKTQ</sequence>
<dbReference type="Gene3D" id="3.40.190.10">
    <property type="entry name" value="Periplasmic binding protein-like II"/>
    <property type="match status" value="2"/>
</dbReference>
<accession>A0ABV9Z5I9</accession>
<keyword evidence="6" id="KW-1185">Reference proteome</keyword>
<dbReference type="EMBL" id="JBHSJF010000006">
    <property type="protein sequence ID" value="MFC5069118.1"/>
    <property type="molecule type" value="Genomic_DNA"/>
</dbReference>
<dbReference type="PANTHER" id="PTHR35841">
    <property type="entry name" value="PHOSPHONATES-BINDING PERIPLASMIC PROTEIN"/>
    <property type="match status" value="1"/>
</dbReference>
<evidence type="ECO:0000256" key="1">
    <source>
        <dbReference type="ARBA" id="ARBA00007162"/>
    </source>
</evidence>
<comment type="caution">
    <text evidence="5">The sequence shown here is derived from an EMBL/GenBank/DDBJ whole genome shotgun (WGS) entry which is preliminary data.</text>
</comment>
<dbReference type="InterPro" id="IPR005770">
    <property type="entry name" value="PhnD"/>
</dbReference>
<evidence type="ECO:0000256" key="3">
    <source>
        <dbReference type="SAM" id="MobiDB-lite"/>
    </source>
</evidence>
<dbReference type="Proteomes" id="UP001595796">
    <property type="component" value="Unassembled WGS sequence"/>
</dbReference>
<comment type="similarity">
    <text evidence="1">Belongs to the phosphate/phosphite/phosphonate binding protein family.</text>
</comment>
<reference evidence="6" key="1">
    <citation type="journal article" date="2019" name="Int. J. Syst. Evol. Microbiol.">
        <title>The Global Catalogue of Microorganisms (GCM) 10K type strain sequencing project: providing services to taxonomists for standard genome sequencing and annotation.</title>
        <authorList>
            <consortium name="The Broad Institute Genomics Platform"/>
            <consortium name="The Broad Institute Genome Sequencing Center for Infectious Disease"/>
            <person name="Wu L."/>
            <person name="Ma J."/>
        </authorList>
    </citation>
    <scope>NUCLEOTIDE SEQUENCE [LARGE SCALE GENOMIC DNA]</scope>
    <source>
        <strain evidence="6">CGMCC 1.16444</strain>
    </source>
</reference>
<dbReference type="SUPFAM" id="SSF53850">
    <property type="entry name" value="Periplasmic binding protein-like II"/>
    <property type="match status" value="1"/>
</dbReference>
<protein>
    <submittedName>
        <fullName evidence="5">Phosphate/phosphite/phosphonate ABC transporter substrate-binding protein</fullName>
    </submittedName>
</protein>